<dbReference type="RefSeq" id="YP_010111258.1">
    <property type="nucleotide sequence ID" value="NC_055879.1"/>
</dbReference>
<dbReference type="KEGG" id="vg:65129593"/>
<accession>A0A7M1S1A9</accession>
<evidence type="ECO:0000313" key="2">
    <source>
        <dbReference type="EMBL" id="QOR59100.1"/>
    </source>
</evidence>
<dbReference type="Proteomes" id="UP000593772">
    <property type="component" value="Segment"/>
</dbReference>
<feature type="region of interest" description="Disordered" evidence="1">
    <location>
        <begin position="260"/>
        <end position="280"/>
    </location>
</feature>
<reference evidence="2 3" key="1">
    <citation type="submission" date="2020-07" db="EMBL/GenBank/DDBJ databases">
        <title>Taxonomic proposal: Crassvirales, a new order of highly abundant and diverse bacterial viruses.</title>
        <authorList>
            <person name="Shkoporov A.N."/>
            <person name="Stockdale S.R."/>
            <person name="Guerin E."/>
            <person name="Ross R.P."/>
            <person name="Hill C."/>
        </authorList>
    </citation>
    <scope>NUCLEOTIDE SEQUENCE [LARGE SCALE GENOMIC DNA]</scope>
</reference>
<dbReference type="EMBL" id="MT774386">
    <property type="protein sequence ID" value="QOR59100.1"/>
    <property type="molecule type" value="Genomic_DNA"/>
</dbReference>
<evidence type="ECO:0000313" key="3">
    <source>
        <dbReference type="Proteomes" id="UP000593772"/>
    </source>
</evidence>
<evidence type="ECO:0000256" key="1">
    <source>
        <dbReference type="SAM" id="MobiDB-lite"/>
    </source>
</evidence>
<proteinExistence type="predicted"/>
<protein>
    <submittedName>
        <fullName evidence="2">Uncharacterized protein</fullName>
    </submittedName>
</protein>
<keyword evidence="3" id="KW-1185">Reference proteome</keyword>
<name>A0A7M1S1A9_9CAUD</name>
<dbReference type="GeneID" id="65129593"/>
<sequence>MKTFKGDAKLSFGLGAVNVAKRNAVSEPELVVNPTVGGFRITPAVSRALGLTNGGYIMFVSNIDAIEQAIANKDENLVAFCAEENIDMTTPEGVKAIHEAFDEWGIAKGIQMFDKNGNAVKTKERMSKTDKVEYVTNNFDDVLKAAIENGEPEFAASLQVEGITKEEQIEILANAVNPEQVNKYYGSKCSNSSNLSGTGVSLTFSDSAVWGALKENLGEEAKKMSRTFEVDIKELREVPYFNGHKEVIVKAAMLGEFKDAESTRKSKGDDDDTATDEVAE</sequence>
<feature type="compositionally biased region" description="Acidic residues" evidence="1">
    <location>
        <begin position="269"/>
        <end position="280"/>
    </location>
</feature>
<organism evidence="2 3">
    <name type="scientific">uncultured phage cr110_1</name>
    <dbReference type="NCBI Taxonomy" id="2772070"/>
    <lineage>
        <taxon>Viruses</taxon>
        <taxon>Duplodnaviria</taxon>
        <taxon>Heunggongvirae</taxon>
        <taxon>Uroviricota</taxon>
        <taxon>Caudoviricetes</taxon>
        <taxon>Crassvirales</taxon>
        <taxon>Intestiviridae</taxon>
        <taxon>Crudevirinae</taxon>
        <taxon>Delmidovirus</taxon>
        <taxon>Delmidovirus intestinihominis</taxon>
    </lineage>
</organism>